<feature type="signal peptide" evidence="1">
    <location>
        <begin position="1"/>
        <end position="21"/>
    </location>
</feature>
<evidence type="ECO:0000313" key="2">
    <source>
        <dbReference type="EMBL" id="OTA07473.1"/>
    </source>
</evidence>
<comment type="caution">
    <text evidence="2">The sequence shown here is derived from an EMBL/GenBank/DDBJ whole genome shotgun (WGS) entry which is preliminary data.</text>
</comment>
<proteinExistence type="predicted"/>
<organism evidence="2 3">
    <name type="scientific">Trichoderma parareesei</name>
    <name type="common">Filamentous fungus</name>
    <dbReference type="NCBI Taxonomy" id="858221"/>
    <lineage>
        <taxon>Eukaryota</taxon>
        <taxon>Fungi</taxon>
        <taxon>Dikarya</taxon>
        <taxon>Ascomycota</taxon>
        <taxon>Pezizomycotina</taxon>
        <taxon>Sordariomycetes</taxon>
        <taxon>Hypocreomycetidae</taxon>
        <taxon>Hypocreales</taxon>
        <taxon>Hypocreaceae</taxon>
        <taxon>Trichoderma</taxon>
    </lineage>
</organism>
<sequence>MFGLKNAVLLSIAALAQIGSGSPTGQSEPPIPEARSAIQHSHQLARRAPNTIWIWAGPNYTGPSQSLTYNTVNECHAINWETIGSIWLPDNVVCTFTVKPGDCQDDVGNFRSQTIFPSGLADIRQWYEPRKADFPAYWFNNARSIQCGGANF</sequence>
<dbReference type="Proteomes" id="UP000219286">
    <property type="component" value="Unassembled WGS sequence"/>
</dbReference>
<keyword evidence="1" id="KW-0732">Signal</keyword>
<evidence type="ECO:0000313" key="3">
    <source>
        <dbReference type="Proteomes" id="UP000219286"/>
    </source>
</evidence>
<protein>
    <submittedName>
        <fullName evidence="2">MRSP1/expansin-like protein</fullName>
    </submittedName>
</protein>
<reference evidence="2 3" key="1">
    <citation type="journal article" date="2015" name="Genome Announc.">
        <title>Genome sequence and annotation of Trichoderma parareesei, the ancestor of the cellulase producer Trichoderma reesei.</title>
        <authorList>
            <person name="Yang D."/>
            <person name="Pomraning K."/>
            <person name="Kopchinskiy A."/>
            <person name="Karimi Aghcheh R."/>
            <person name="Atanasova L."/>
            <person name="Chenthamara K."/>
            <person name="Baker S.E."/>
            <person name="Zhang R."/>
            <person name="Shen Q."/>
            <person name="Freitag M."/>
            <person name="Kubicek C.P."/>
            <person name="Druzhinina I.S."/>
        </authorList>
    </citation>
    <scope>NUCLEOTIDE SEQUENCE [LARGE SCALE GENOMIC DNA]</scope>
    <source>
        <strain evidence="2 3">CBS 125925</strain>
    </source>
</reference>
<name>A0A2H2ZL07_TRIPA</name>
<feature type="chain" id="PRO_5013587974" evidence="1">
    <location>
        <begin position="22"/>
        <end position="152"/>
    </location>
</feature>
<dbReference type="OrthoDB" id="4873625at2759"/>
<dbReference type="EMBL" id="LFMI01000777">
    <property type="protein sequence ID" value="OTA07473.1"/>
    <property type="molecule type" value="Genomic_DNA"/>
</dbReference>
<evidence type="ECO:0000256" key="1">
    <source>
        <dbReference type="SAM" id="SignalP"/>
    </source>
</evidence>
<accession>A0A2H2ZL07</accession>
<gene>
    <name evidence="2" type="ORF">A9Z42_0083840</name>
</gene>
<keyword evidence="3" id="KW-1185">Reference proteome</keyword>
<dbReference type="AlphaFoldDB" id="A0A2H2ZL07"/>